<protein>
    <submittedName>
        <fullName evidence="2">Uncharacterized protein</fullName>
    </submittedName>
</protein>
<comment type="caution">
    <text evidence="2">The sequence shown here is derived from an EMBL/GenBank/DDBJ whole genome shotgun (WGS) entry which is preliminary data.</text>
</comment>
<dbReference type="EMBL" id="JAKELL010000021">
    <property type="protein sequence ID" value="KAH8992734.1"/>
    <property type="molecule type" value="Genomic_DNA"/>
</dbReference>
<keyword evidence="3" id="KW-1185">Reference proteome</keyword>
<organism evidence="2 3">
    <name type="scientific">Lactarius akahatsu</name>
    <dbReference type="NCBI Taxonomy" id="416441"/>
    <lineage>
        <taxon>Eukaryota</taxon>
        <taxon>Fungi</taxon>
        <taxon>Dikarya</taxon>
        <taxon>Basidiomycota</taxon>
        <taxon>Agaricomycotina</taxon>
        <taxon>Agaricomycetes</taxon>
        <taxon>Russulales</taxon>
        <taxon>Russulaceae</taxon>
        <taxon>Lactarius</taxon>
    </lineage>
</organism>
<accession>A0AAD4QE73</accession>
<evidence type="ECO:0000313" key="3">
    <source>
        <dbReference type="Proteomes" id="UP001201163"/>
    </source>
</evidence>
<dbReference type="Proteomes" id="UP001201163">
    <property type="component" value="Unassembled WGS sequence"/>
</dbReference>
<evidence type="ECO:0000313" key="2">
    <source>
        <dbReference type="EMBL" id="KAH8992734.1"/>
    </source>
</evidence>
<name>A0AAD4QE73_9AGAM</name>
<reference evidence="2" key="1">
    <citation type="submission" date="2022-01" db="EMBL/GenBank/DDBJ databases">
        <title>Comparative genomics reveals a dynamic genome evolution in the ectomycorrhizal milk-cap (Lactarius) mushrooms.</title>
        <authorList>
            <consortium name="DOE Joint Genome Institute"/>
            <person name="Lebreton A."/>
            <person name="Tang N."/>
            <person name="Kuo A."/>
            <person name="LaButti K."/>
            <person name="Drula E."/>
            <person name="Barry K."/>
            <person name="Clum A."/>
            <person name="Lipzen A."/>
            <person name="Mousain D."/>
            <person name="Ng V."/>
            <person name="Wang R."/>
            <person name="Wang X."/>
            <person name="Dai Y."/>
            <person name="Henrissat B."/>
            <person name="Grigoriev I.V."/>
            <person name="Guerin-Laguette A."/>
            <person name="Yu F."/>
            <person name="Martin F.M."/>
        </authorList>
    </citation>
    <scope>NUCLEOTIDE SEQUENCE</scope>
    <source>
        <strain evidence="2">QP</strain>
    </source>
</reference>
<evidence type="ECO:0000256" key="1">
    <source>
        <dbReference type="SAM" id="MobiDB-lite"/>
    </source>
</evidence>
<proteinExistence type="predicted"/>
<dbReference type="AlphaFoldDB" id="A0AAD4QE73"/>
<gene>
    <name evidence="2" type="ORF">EDB92DRAFT_1945142</name>
</gene>
<feature type="region of interest" description="Disordered" evidence="1">
    <location>
        <begin position="18"/>
        <end position="40"/>
    </location>
</feature>
<sequence>MAAKCRCSLRAGVPTRAIGRCSGSQTPIPPDPPTNHDPDESRALAFQVYKEVWGEFNKWKEENCKQQLLLLQKPLPPPAAAEDALLEASNLRDGEPGEVEIIYLCDSEDDIPLQAGGSTVLMCETVHLELPTDCTPHPRYESCTPAVQSILLRPGSVAGEELSILPFVPYADDPTFDAKGYLGVHERFAWEELGDPDVEVIQFEALRRLSYANGLSLDEIDATGVLPPLRLSNREGLIYSMTQRDELFWPGMMANFPVDIDGVEQRRIDPRAHEPDIDDLRGRLKSVFPYFCANPGCIQAFCPRHAWDFPPVPPTTPRVTSDDYPEGESCGGMCFREIDDTFGEDSVEWVESDLDELQCVLEVIPDTLPCGLAILVYIQRQGLIPDDKVYPESAQVLSSNKIVYVDEKEISYNFENYLAWAL</sequence>